<dbReference type="AlphaFoldDB" id="A0A1Y2HEK6"/>
<protein>
    <submittedName>
        <fullName evidence="1">Uncharacterized protein</fullName>
    </submittedName>
</protein>
<sequence length="72" mass="7889">MSRFFSPLAHSTERLQVISCSSTHFQCVTQLCLMCLYPAALLSCLWVSPLVTLPHAKPGNSIPSLADESYCS</sequence>
<proteinExistence type="predicted"/>
<dbReference type="EMBL" id="MCFL01000046">
    <property type="protein sequence ID" value="ORZ32444.1"/>
    <property type="molecule type" value="Genomic_DNA"/>
</dbReference>
<evidence type="ECO:0000313" key="2">
    <source>
        <dbReference type="Proteomes" id="UP000193411"/>
    </source>
</evidence>
<name>A0A1Y2HEK6_9FUNG</name>
<accession>A0A1Y2HEK6</accession>
<keyword evidence="2" id="KW-1185">Reference proteome</keyword>
<reference evidence="1 2" key="1">
    <citation type="submission" date="2016-07" db="EMBL/GenBank/DDBJ databases">
        <title>Pervasive Adenine N6-methylation of Active Genes in Fungi.</title>
        <authorList>
            <consortium name="DOE Joint Genome Institute"/>
            <person name="Mondo S.J."/>
            <person name="Dannebaum R.O."/>
            <person name="Kuo R.C."/>
            <person name="Labutti K."/>
            <person name="Haridas S."/>
            <person name="Kuo A."/>
            <person name="Salamov A."/>
            <person name="Ahrendt S.R."/>
            <person name="Lipzen A."/>
            <person name="Sullivan W."/>
            <person name="Andreopoulos W.B."/>
            <person name="Clum A."/>
            <person name="Lindquist E."/>
            <person name="Daum C."/>
            <person name="Ramamoorthy G.K."/>
            <person name="Gryganskyi A."/>
            <person name="Culley D."/>
            <person name="Magnuson J.K."/>
            <person name="James T.Y."/>
            <person name="O'Malley M.A."/>
            <person name="Stajich J.E."/>
            <person name="Spatafora J.W."/>
            <person name="Visel A."/>
            <person name="Grigoriev I.V."/>
        </authorList>
    </citation>
    <scope>NUCLEOTIDE SEQUENCE [LARGE SCALE GENOMIC DNA]</scope>
    <source>
        <strain evidence="1 2">PL171</strain>
    </source>
</reference>
<gene>
    <name evidence="1" type="ORF">BCR44DRAFT_1440227</name>
</gene>
<organism evidence="1 2">
    <name type="scientific">Catenaria anguillulae PL171</name>
    <dbReference type="NCBI Taxonomy" id="765915"/>
    <lineage>
        <taxon>Eukaryota</taxon>
        <taxon>Fungi</taxon>
        <taxon>Fungi incertae sedis</taxon>
        <taxon>Blastocladiomycota</taxon>
        <taxon>Blastocladiomycetes</taxon>
        <taxon>Blastocladiales</taxon>
        <taxon>Catenariaceae</taxon>
        <taxon>Catenaria</taxon>
    </lineage>
</organism>
<comment type="caution">
    <text evidence="1">The sequence shown here is derived from an EMBL/GenBank/DDBJ whole genome shotgun (WGS) entry which is preliminary data.</text>
</comment>
<evidence type="ECO:0000313" key="1">
    <source>
        <dbReference type="EMBL" id="ORZ32444.1"/>
    </source>
</evidence>
<dbReference type="Proteomes" id="UP000193411">
    <property type="component" value="Unassembled WGS sequence"/>
</dbReference>